<dbReference type="CDD" id="cd20695">
    <property type="entry name" value="CdiA-CT_5T87E_Ct"/>
    <property type="match status" value="1"/>
</dbReference>
<reference evidence="2 3" key="1">
    <citation type="journal article" date="2014" name="Int. J. Syst. Evol. Microbiol.">
        <title>Listeria floridensis sp. nov., Listeria aquatica sp. nov., Listeria cornellensis sp. nov., Listeria riparia sp. nov. and Listeria grandensis sp. nov., from agricultural and natural environments.</title>
        <authorList>
            <person name="den Bakker H.C."/>
            <person name="Warchocki S."/>
            <person name="Wright E.M."/>
            <person name="Allred A.F."/>
            <person name="Ahlstrom C."/>
            <person name="Manuel C.S."/>
            <person name="Stasiewicz M.J."/>
            <person name="Burrell A."/>
            <person name="Roof S."/>
            <person name="Strawn L."/>
            <person name="Fortes E.D."/>
            <person name="Nightingale K.K."/>
            <person name="Kephart D."/>
            <person name="Wiedmann M."/>
        </authorList>
    </citation>
    <scope>NUCLEOTIDE SEQUENCE [LARGE SCALE GENOMIC DNA]</scope>
    <source>
        <strain evidence="3">FSL F6-971</strain>
    </source>
</reference>
<dbReference type="EMBL" id="AODD01000011">
    <property type="protein sequence ID" value="EUJ23391.1"/>
    <property type="molecule type" value="Genomic_DNA"/>
</dbReference>
<organism evidence="2 3">
    <name type="scientific">Listeria grandensis FSL F6-0971</name>
    <dbReference type="NCBI Taxonomy" id="1265819"/>
    <lineage>
        <taxon>Bacteria</taxon>
        <taxon>Bacillati</taxon>
        <taxon>Bacillota</taxon>
        <taxon>Bacilli</taxon>
        <taxon>Bacillales</taxon>
        <taxon>Listeriaceae</taxon>
        <taxon>Listeria</taxon>
    </lineage>
</organism>
<comment type="caution">
    <text evidence="2">The sequence shown here is derived from an EMBL/GenBank/DDBJ whole genome shotgun (WGS) entry which is preliminary data.</text>
</comment>
<evidence type="ECO:0000313" key="3">
    <source>
        <dbReference type="Proteomes" id="UP000019253"/>
    </source>
</evidence>
<dbReference type="PATRIC" id="fig|1265819.5.peg.1696"/>
<evidence type="ECO:0000256" key="1">
    <source>
        <dbReference type="SAM" id="MobiDB-lite"/>
    </source>
</evidence>
<dbReference type="STRING" id="1265819.PGRAN_08519"/>
<accession>W7BJL3</accession>
<keyword evidence="3" id="KW-1185">Reference proteome</keyword>
<dbReference type="Proteomes" id="UP000019253">
    <property type="component" value="Unassembled WGS sequence"/>
</dbReference>
<dbReference type="RefSeq" id="WP_206537359.1">
    <property type="nucleotide sequence ID" value="NZ_AODD01000011.1"/>
</dbReference>
<feature type="region of interest" description="Disordered" evidence="1">
    <location>
        <begin position="64"/>
        <end position="108"/>
    </location>
</feature>
<gene>
    <name evidence="2" type="ORF">PGRAN_08519</name>
</gene>
<sequence>MAGGGAIAGVGLGLDATGAGAVIGVPANIAGVAIASGSAAVATSGTQNIVKDASDLISNIRSGSNKEVKSGANGKFENAPYHGKADNGKKNKAPTEGQQALDNSVSVSEGTTTRRIGVSKGEIVVLDETTKGVFHGHVRSIDELTPKMRSALQKAGLINKKGKIINDK</sequence>
<proteinExistence type="predicted"/>
<protein>
    <submittedName>
        <fullName evidence="2">Uncharacterized protein</fullName>
    </submittedName>
</protein>
<feature type="compositionally biased region" description="Polar residues" evidence="1">
    <location>
        <begin position="96"/>
        <end position="108"/>
    </location>
</feature>
<name>W7BJL3_9LIST</name>
<dbReference type="AlphaFoldDB" id="W7BJL3"/>
<evidence type="ECO:0000313" key="2">
    <source>
        <dbReference type="EMBL" id="EUJ23391.1"/>
    </source>
</evidence>